<organism evidence="2 3">
    <name type="scientific">Amphritea atlantica</name>
    <dbReference type="NCBI Taxonomy" id="355243"/>
    <lineage>
        <taxon>Bacteria</taxon>
        <taxon>Pseudomonadati</taxon>
        <taxon>Pseudomonadota</taxon>
        <taxon>Gammaproteobacteria</taxon>
        <taxon>Oceanospirillales</taxon>
        <taxon>Oceanospirillaceae</taxon>
        <taxon>Amphritea</taxon>
    </lineage>
</organism>
<feature type="region of interest" description="Disordered" evidence="1">
    <location>
        <begin position="88"/>
        <end position="112"/>
    </location>
</feature>
<protein>
    <recommendedName>
        <fullName evidence="4">Uracil DNA glycosylase superfamily protein</fullName>
    </recommendedName>
</protein>
<dbReference type="AlphaFoldDB" id="A0A1H9KCG6"/>
<accession>A0A1H9KCG6</accession>
<evidence type="ECO:0000313" key="3">
    <source>
        <dbReference type="Proteomes" id="UP000198749"/>
    </source>
</evidence>
<sequence length="310" mass="33493">MEQSLRNQYLETLGIVSWLPRRQLPGARPTPDWVWEYCWPQPASATDVAATGSAPILKPADRAHAAKQARAELSASFGEEQKAVSAGSASAAAAPARPEVQVPPTAPSEAVPAAAADISLSQSVDIDLPDPATQTEQKPFKLAFMVYQDCLVIDSLPPVSVSARAQLNSGQADAHHQILLDKILRSIGLSGGSAAEFYTLPWPMFASKSLDQGAEQARLTVQHKLKKSLQKSPVNTVLLLGESAAQMVLERTEPLDQLRGMLFSLRSSVKTLASASLTEMMMVPGCKREVWQDLQPLLDHLEKQLAGDER</sequence>
<name>A0A1H9KCG6_9GAMM</name>
<proteinExistence type="predicted"/>
<evidence type="ECO:0008006" key="4">
    <source>
        <dbReference type="Google" id="ProtNLM"/>
    </source>
</evidence>
<reference evidence="3" key="1">
    <citation type="submission" date="2016-10" db="EMBL/GenBank/DDBJ databases">
        <authorList>
            <person name="Varghese N."/>
            <person name="Submissions S."/>
        </authorList>
    </citation>
    <scope>NUCLEOTIDE SEQUENCE [LARGE SCALE GENOMIC DNA]</scope>
    <source>
        <strain evidence="3">DSM 18887</strain>
    </source>
</reference>
<dbReference type="RefSeq" id="WP_091360663.1">
    <property type="nucleotide sequence ID" value="NZ_AP025284.1"/>
</dbReference>
<dbReference type="SUPFAM" id="SSF52141">
    <property type="entry name" value="Uracil-DNA glycosylase-like"/>
    <property type="match status" value="1"/>
</dbReference>
<dbReference type="OrthoDB" id="7061897at2"/>
<evidence type="ECO:0000256" key="1">
    <source>
        <dbReference type="SAM" id="MobiDB-lite"/>
    </source>
</evidence>
<evidence type="ECO:0000313" key="2">
    <source>
        <dbReference type="EMBL" id="SEQ96583.1"/>
    </source>
</evidence>
<dbReference type="InterPro" id="IPR036895">
    <property type="entry name" value="Uracil-DNA_glycosylase-like_sf"/>
</dbReference>
<gene>
    <name evidence="2" type="ORF">SAMN03080615_03438</name>
</gene>
<dbReference type="Proteomes" id="UP000198749">
    <property type="component" value="Unassembled WGS sequence"/>
</dbReference>
<dbReference type="EMBL" id="FOGB01000012">
    <property type="protein sequence ID" value="SEQ96583.1"/>
    <property type="molecule type" value="Genomic_DNA"/>
</dbReference>
<dbReference type="Gene3D" id="3.40.470.10">
    <property type="entry name" value="Uracil-DNA glycosylase-like domain"/>
    <property type="match status" value="1"/>
</dbReference>
<dbReference type="STRING" id="355243.SAMN03080615_03438"/>
<keyword evidence="3" id="KW-1185">Reference proteome</keyword>